<evidence type="ECO:0000256" key="5">
    <source>
        <dbReference type="ARBA" id="ARBA00022989"/>
    </source>
</evidence>
<dbReference type="OrthoDB" id="9791874at2"/>
<proteinExistence type="inferred from homology"/>
<evidence type="ECO:0000313" key="9">
    <source>
        <dbReference type="EMBL" id="EHM10353.1"/>
    </source>
</evidence>
<organism evidence="9 10">
    <name type="scientific">Thermanaerovibrio velox DSM 12556</name>
    <dbReference type="NCBI Taxonomy" id="926567"/>
    <lineage>
        <taxon>Bacteria</taxon>
        <taxon>Thermotogati</taxon>
        <taxon>Synergistota</taxon>
        <taxon>Synergistia</taxon>
        <taxon>Synergistales</taxon>
        <taxon>Synergistaceae</taxon>
        <taxon>Thermanaerovibrio</taxon>
    </lineage>
</organism>
<dbReference type="Pfam" id="PF03458">
    <property type="entry name" value="Gly_transporter"/>
    <property type="match status" value="2"/>
</dbReference>
<dbReference type="AlphaFoldDB" id="H0UN68"/>
<sequence>MILWNLFEALGTAAFAASGALTGVKKGFDLFGVCVLGLVTAVGGGITRDILSGNLPPLALRDPYYCLIAVATSVLVFIRPLPILKMDKLIVLMDAVGLGAFSAGGGMLAINMGFQSAFTVTAMGVITAVGGGILRDVLSGSTPLIFHREVYAVAALAGSATLLPITRALSGEHAMYLCMMITTVSRIYCATKGIHLPSGRPGRRP</sequence>
<dbReference type="PANTHER" id="PTHR30506">
    <property type="entry name" value="INNER MEMBRANE PROTEIN"/>
    <property type="match status" value="1"/>
</dbReference>
<feature type="domain" description="Glycine transporter" evidence="8">
    <location>
        <begin position="6"/>
        <end position="78"/>
    </location>
</feature>
<keyword evidence="5 7" id="KW-1133">Transmembrane helix</keyword>
<evidence type="ECO:0000256" key="2">
    <source>
        <dbReference type="ARBA" id="ARBA00008193"/>
    </source>
</evidence>
<reference evidence="9 10" key="1">
    <citation type="submission" date="2011-10" db="EMBL/GenBank/DDBJ databases">
        <title>The Noncontiguous Finished genome of Thermanaerovibrio velox DSM 12556.</title>
        <authorList>
            <consortium name="US DOE Joint Genome Institute (JGI-PGF)"/>
            <person name="Lucas S."/>
            <person name="Copeland A."/>
            <person name="Lapidus A."/>
            <person name="Glavina del Rio T."/>
            <person name="Dalin E."/>
            <person name="Tice H."/>
            <person name="Bruce D."/>
            <person name="Goodwin L."/>
            <person name="Pitluck S."/>
            <person name="Peters L."/>
            <person name="Mikhailova N."/>
            <person name="Teshima H."/>
            <person name="Kyrpides N."/>
            <person name="Mavromatis K."/>
            <person name="Ivanova N."/>
            <person name="Markowitz V."/>
            <person name="Cheng J.-F."/>
            <person name="Hugenholtz P."/>
            <person name="Woyke T."/>
            <person name="Wu D."/>
            <person name="Spring S."/>
            <person name="Brambilla E.-M."/>
            <person name="Klenk H.-P."/>
            <person name="Eisen J.A."/>
        </authorList>
    </citation>
    <scope>NUCLEOTIDE SEQUENCE [LARGE SCALE GENOMIC DNA]</scope>
    <source>
        <strain evidence="9 10">DSM 12556</strain>
    </source>
</reference>
<protein>
    <submittedName>
        <fullName evidence="9">Putative membrane protein</fullName>
    </submittedName>
</protein>
<dbReference type="Proteomes" id="UP000005730">
    <property type="component" value="Chromosome"/>
</dbReference>
<feature type="transmembrane region" description="Helical" evidence="7">
    <location>
        <begin position="89"/>
        <end position="110"/>
    </location>
</feature>
<dbReference type="eggNOG" id="COG2860">
    <property type="taxonomic scope" value="Bacteria"/>
</dbReference>
<keyword evidence="6 7" id="KW-0472">Membrane</keyword>
<feature type="transmembrane region" description="Helical" evidence="7">
    <location>
        <begin position="30"/>
        <end position="51"/>
    </location>
</feature>
<accession>H0UN68</accession>
<keyword evidence="10" id="KW-1185">Reference proteome</keyword>
<evidence type="ECO:0000256" key="7">
    <source>
        <dbReference type="SAM" id="Phobius"/>
    </source>
</evidence>
<gene>
    <name evidence="9" type="ORF">TheveDRAFT_1231</name>
</gene>
<dbReference type="RefSeq" id="WP_006583847.1">
    <property type="nucleotide sequence ID" value="NZ_CM001377.1"/>
</dbReference>
<evidence type="ECO:0000256" key="1">
    <source>
        <dbReference type="ARBA" id="ARBA00004651"/>
    </source>
</evidence>
<evidence type="ECO:0000256" key="6">
    <source>
        <dbReference type="ARBA" id="ARBA00023136"/>
    </source>
</evidence>
<comment type="similarity">
    <text evidence="2">Belongs to the UPF0126 family.</text>
</comment>
<comment type="subcellular location">
    <subcellularLocation>
        <location evidence="1">Cell membrane</location>
        <topology evidence="1">Multi-pass membrane protein</topology>
    </subcellularLocation>
</comment>
<dbReference type="GO" id="GO:0005886">
    <property type="term" value="C:plasma membrane"/>
    <property type="evidence" value="ECO:0007669"/>
    <property type="project" value="UniProtKB-SubCell"/>
</dbReference>
<evidence type="ECO:0000259" key="8">
    <source>
        <dbReference type="Pfam" id="PF03458"/>
    </source>
</evidence>
<feature type="transmembrane region" description="Helical" evidence="7">
    <location>
        <begin position="150"/>
        <end position="170"/>
    </location>
</feature>
<keyword evidence="4 7" id="KW-0812">Transmembrane</keyword>
<dbReference type="EMBL" id="CM001377">
    <property type="protein sequence ID" value="EHM10353.1"/>
    <property type="molecule type" value="Genomic_DNA"/>
</dbReference>
<feature type="domain" description="Glycine transporter" evidence="8">
    <location>
        <begin position="92"/>
        <end position="162"/>
    </location>
</feature>
<feature type="transmembrane region" description="Helical" evidence="7">
    <location>
        <begin position="63"/>
        <end position="83"/>
    </location>
</feature>
<dbReference type="PANTHER" id="PTHR30506:SF3">
    <property type="entry name" value="UPF0126 INNER MEMBRANE PROTEIN YADS-RELATED"/>
    <property type="match status" value="1"/>
</dbReference>
<evidence type="ECO:0000256" key="3">
    <source>
        <dbReference type="ARBA" id="ARBA00022475"/>
    </source>
</evidence>
<dbReference type="STRING" id="926567.TheveDRAFT_1231"/>
<evidence type="ECO:0000256" key="4">
    <source>
        <dbReference type="ARBA" id="ARBA00022692"/>
    </source>
</evidence>
<keyword evidence="3" id="KW-1003">Cell membrane</keyword>
<dbReference type="InterPro" id="IPR005115">
    <property type="entry name" value="Gly_transporter"/>
</dbReference>
<evidence type="ECO:0000313" key="10">
    <source>
        <dbReference type="Proteomes" id="UP000005730"/>
    </source>
</evidence>
<name>H0UN68_9BACT</name>
<dbReference type="HOGENOM" id="CLU_064906_2_1_0"/>
<feature type="transmembrane region" description="Helical" evidence="7">
    <location>
        <begin position="117"/>
        <end position="138"/>
    </location>
</feature>